<dbReference type="InterPro" id="IPR009022">
    <property type="entry name" value="EFG_III"/>
</dbReference>
<evidence type="ECO:0000256" key="7">
    <source>
        <dbReference type="HAMAP-Rule" id="MF_00054"/>
    </source>
</evidence>
<dbReference type="InterPro" id="IPR031157">
    <property type="entry name" value="G_TR_CS"/>
</dbReference>
<dbReference type="EMBL" id="JAKNHJ010000002">
    <property type="protein sequence ID" value="MCG4617128.1"/>
    <property type="molecule type" value="Genomic_DNA"/>
</dbReference>
<dbReference type="Pfam" id="PF14492">
    <property type="entry name" value="EFG_III"/>
    <property type="match status" value="1"/>
</dbReference>
<dbReference type="AlphaFoldDB" id="A0AAJ1BA43"/>
<comment type="similarity">
    <text evidence="1 7">Belongs to the TRAFAC class translation factor GTPase superfamily. Classic translation factor GTPase family. EF-G/EF-2 subfamily.</text>
</comment>
<dbReference type="InterPro" id="IPR005517">
    <property type="entry name" value="Transl_elong_EFG/EF2_IV"/>
</dbReference>
<keyword evidence="2 7" id="KW-0547">Nucleotide-binding</keyword>
<dbReference type="SMART" id="SM00838">
    <property type="entry name" value="EFG_C"/>
    <property type="match status" value="1"/>
</dbReference>
<dbReference type="Gene3D" id="3.40.50.300">
    <property type="entry name" value="P-loop containing nucleotide triphosphate hydrolases"/>
    <property type="match status" value="1"/>
</dbReference>
<reference evidence="11" key="1">
    <citation type="submission" date="2022-01" db="EMBL/GenBank/DDBJ databases">
        <title>Collection of gut derived symbiotic bacterial strains cultured from healthy donors.</title>
        <authorList>
            <person name="Lin H."/>
            <person name="Kohout C."/>
            <person name="Waligurski E."/>
            <person name="Pamer E.G."/>
        </authorList>
    </citation>
    <scope>NUCLEOTIDE SEQUENCE</scope>
    <source>
        <strain evidence="11">DFI.7.46</strain>
    </source>
</reference>
<dbReference type="InterPro" id="IPR014721">
    <property type="entry name" value="Ribsml_uS5_D2-typ_fold_subgr"/>
</dbReference>
<dbReference type="CDD" id="cd01434">
    <property type="entry name" value="EFG_mtEFG1_IV"/>
    <property type="match status" value="1"/>
</dbReference>
<accession>A0AAJ1BA43</accession>
<dbReference type="GO" id="GO:0032790">
    <property type="term" value="P:ribosome disassembly"/>
    <property type="evidence" value="ECO:0007669"/>
    <property type="project" value="TreeGrafter"/>
</dbReference>
<dbReference type="HAMAP" id="MF_00054_B">
    <property type="entry name" value="EF_G_EF_2_B"/>
    <property type="match status" value="1"/>
</dbReference>
<evidence type="ECO:0000313" key="11">
    <source>
        <dbReference type="EMBL" id="MCG4617128.1"/>
    </source>
</evidence>
<evidence type="ECO:0000256" key="6">
    <source>
        <dbReference type="ARBA" id="ARBA00024731"/>
    </source>
</evidence>
<dbReference type="FunFam" id="3.30.230.10:FF:000003">
    <property type="entry name" value="Elongation factor G"/>
    <property type="match status" value="1"/>
</dbReference>
<evidence type="ECO:0000256" key="5">
    <source>
        <dbReference type="ARBA" id="ARBA00023134"/>
    </source>
</evidence>
<dbReference type="GO" id="GO:0003924">
    <property type="term" value="F:GTPase activity"/>
    <property type="evidence" value="ECO:0007669"/>
    <property type="project" value="InterPro"/>
</dbReference>
<feature type="binding site" evidence="7">
    <location>
        <begin position="19"/>
        <end position="26"/>
    </location>
    <ligand>
        <name>GTP</name>
        <dbReference type="ChEBI" id="CHEBI:37565"/>
    </ligand>
</feature>
<dbReference type="FunFam" id="3.30.70.870:FF:000001">
    <property type="entry name" value="Elongation factor G"/>
    <property type="match status" value="1"/>
</dbReference>
<dbReference type="GO" id="GO:0003746">
    <property type="term" value="F:translation elongation factor activity"/>
    <property type="evidence" value="ECO:0007669"/>
    <property type="project" value="UniProtKB-UniRule"/>
</dbReference>
<comment type="caution">
    <text evidence="11">The sequence shown here is derived from an EMBL/GenBank/DDBJ whole genome shotgun (WGS) entry which is preliminary data.</text>
</comment>
<dbReference type="InterPro" id="IPR041095">
    <property type="entry name" value="EFG_II"/>
</dbReference>
<dbReference type="FunFam" id="3.30.70.240:FF:000001">
    <property type="entry name" value="Elongation factor G"/>
    <property type="match status" value="1"/>
</dbReference>
<dbReference type="InterPro" id="IPR000640">
    <property type="entry name" value="EFG_V-like"/>
</dbReference>
<organism evidence="11 12">
    <name type="scientific">Varibaculum cambriense</name>
    <dbReference type="NCBI Taxonomy" id="184870"/>
    <lineage>
        <taxon>Bacteria</taxon>
        <taxon>Bacillati</taxon>
        <taxon>Actinomycetota</taxon>
        <taxon>Actinomycetes</taxon>
        <taxon>Actinomycetales</taxon>
        <taxon>Actinomycetaceae</taxon>
        <taxon>Varibaculum</taxon>
    </lineage>
</organism>
<feature type="binding site" evidence="7">
    <location>
        <begin position="137"/>
        <end position="140"/>
    </location>
    <ligand>
        <name>GTP</name>
        <dbReference type="ChEBI" id="CHEBI:37565"/>
    </ligand>
</feature>
<dbReference type="NCBIfam" id="NF009381">
    <property type="entry name" value="PRK12740.1-5"/>
    <property type="match status" value="1"/>
</dbReference>
<sequence length="717" mass="79139">MALEVLADLSQVRNIGIMAHIDAGKTTVTERILYYTGINYKIGETHDGAGTMDWMEQEKERGITITSAATTCFWNGKQINIIDTPGHVDFTVEVERSLRVLDGAVAVFDGKEGVEPQSETVWRQADKYDVPRICFVNKMDKLGADFYYSVKTIEDRLHAKPVVMVLPIGAEAEFKGVVDLLEMKAIYFPETFSAEQAEKAGGKVKEGDPTLGAILEYGEIPADLQARAEEYREKLIDAAAEANDELMEAYLENGELTNEQIIAGIRELTLKSEIYPVFAGSAFKNKGVQPVLDGVLRYLPSPLDVPALEGHLPSDEEKTVLCPPDNEAPFAALAFKIAAHPFYGKLTYVRIYSGQIKAGSNLANATKDKKERVGKIFQMHSNKENPIEVAHAGNIYAFVGLKDTTTGDTLCDSDHPVVLESMNFPDPVIHVAIEPKTKADQEKLGIAIQRLAEEDPTFTVRLDDETGQTVIGGMGELHLDVLVDRMKREFHVEANVGAPMVAYRETIRKTVEDVEYTHKKQTGGSGQFAKVLVTFEPLPTDAEEPYEFVNKITGGRIPREYIPSVDQGIRESMEGGVLAGYPLTGIKATLTDGAYHDVDSSEMAFKIAGNMVLREGARRAKPVLLEPIMAVEVRTPEEYMGDVMGDLSSRRGFIQSMDDVNGVKEVRAKVPLSEMFGYVGDLRSKTQGRAVYTMQFDSYDEVPRSVAEEIIAKTRGE</sequence>
<dbReference type="SUPFAM" id="SSF52540">
    <property type="entry name" value="P-loop containing nucleoside triphosphate hydrolases"/>
    <property type="match status" value="1"/>
</dbReference>
<dbReference type="CDD" id="cd03713">
    <property type="entry name" value="EFG_mtEFG_C"/>
    <property type="match status" value="1"/>
</dbReference>
<dbReference type="InterPro" id="IPR004161">
    <property type="entry name" value="EFTu-like_2"/>
</dbReference>
<evidence type="ECO:0000256" key="9">
    <source>
        <dbReference type="SAM" id="Coils"/>
    </source>
</evidence>
<dbReference type="PANTHER" id="PTHR43261">
    <property type="entry name" value="TRANSLATION ELONGATION FACTOR G-RELATED"/>
    <property type="match status" value="1"/>
</dbReference>
<dbReference type="Pfam" id="PF03764">
    <property type="entry name" value="EFG_IV"/>
    <property type="match status" value="1"/>
</dbReference>
<dbReference type="Gene3D" id="3.30.230.10">
    <property type="match status" value="1"/>
</dbReference>
<dbReference type="InterPro" id="IPR035649">
    <property type="entry name" value="EFG_V"/>
</dbReference>
<keyword evidence="7" id="KW-0963">Cytoplasm</keyword>
<gene>
    <name evidence="7 11" type="primary">fusA</name>
    <name evidence="11" type="ORF">L0M99_01275</name>
</gene>
<dbReference type="Pfam" id="PF00679">
    <property type="entry name" value="EFG_C"/>
    <property type="match status" value="1"/>
</dbReference>
<dbReference type="InterPro" id="IPR020568">
    <property type="entry name" value="Ribosomal_Su5_D2-typ_SF"/>
</dbReference>
<dbReference type="GO" id="GO:0005525">
    <property type="term" value="F:GTP binding"/>
    <property type="evidence" value="ECO:0007669"/>
    <property type="project" value="UniProtKB-UniRule"/>
</dbReference>
<dbReference type="NCBIfam" id="TIGR00484">
    <property type="entry name" value="EF-G"/>
    <property type="match status" value="1"/>
</dbReference>
<dbReference type="FunFam" id="2.40.30.10:FF:000006">
    <property type="entry name" value="Elongation factor G"/>
    <property type="match status" value="1"/>
</dbReference>
<evidence type="ECO:0000259" key="10">
    <source>
        <dbReference type="PROSITE" id="PS51722"/>
    </source>
</evidence>
<dbReference type="InterPro" id="IPR004540">
    <property type="entry name" value="Transl_elong_EFG/EF2"/>
</dbReference>
<dbReference type="CDD" id="cd16262">
    <property type="entry name" value="EFG_III"/>
    <property type="match status" value="1"/>
</dbReference>
<dbReference type="Gene3D" id="2.40.30.10">
    <property type="entry name" value="Translation factors"/>
    <property type="match status" value="1"/>
</dbReference>
<dbReference type="Proteomes" id="UP001200537">
    <property type="component" value="Unassembled WGS sequence"/>
</dbReference>
<dbReference type="CDD" id="cd01886">
    <property type="entry name" value="EF-G"/>
    <property type="match status" value="1"/>
</dbReference>
<evidence type="ECO:0000256" key="3">
    <source>
        <dbReference type="ARBA" id="ARBA00022768"/>
    </source>
</evidence>
<dbReference type="PROSITE" id="PS00301">
    <property type="entry name" value="G_TR_1"/>
    <property type="match status" value="1"/>
</dbReference>
<dbReference type="SUPFAM" id="SSF50447">
    <property type="entry name" value="Translation proteins"/>
    <property type="match status" value="1"/>
</dbReference>
<dbReference type="SUPFAM" id="SSF54980">
    <property type="entry name" value="EF-G C-terminal domain-like"/>
    <property type="match status" value="2"/>
</dbReference>
<dbReference type="Pfam" id="PF03144">
    <property type="entry name" value="GTP_EFTU_D2"/>
    <property type="match status" value="1"/>
</dbReference>
<dbReference type="Pfam" id="PF00009">
    <property type="entry name" value="GTP_EFTU"/>
    <property type="match status" value="1"/>
</dbReference>
<name>A0AAJ1BA43_9ACTO</name>
<keyword evidence="4 7" id="KW-0648">Protein biosynthesis</keyword>
<dbReference type="InterPro" id="IPR047872">
    <property type="entry name" value="EFG_IV"/>
</dbReference>
<feature type="domain" description="Tr-type G" evidence="10">
    <location>
        <begin position="10"/>
        <end position="303"/>
    </location>
</feature>
<dbReference type="NCBIfam" id="TIGR00231">
    <property type="entry name" value="small_GTP"/>
    <property type="match status" value="1"/>
</dbReference>
<dbReference type="PRINTS" id="PR00315">
    <property type="entry name" value="ELONGATNFCT"/>
</dbReference>
<dbReference type="SUPFAM" id="SSF54211">
    <property type="entry name" value="Ribosomal protein S5 domain 2-like"/>
    <property type="match status" value="1"/>
</dbReference>
<dbReference type="InterPro" id="IPR009000">
    <property type="entry name" value="Transl_B-barrel_sf"/>
</dbReference>
<dbReference type="Gene3D" id="3.30.70.240">
    <property type="match status" value="1"/>
</dbReference>
<dbReference type="InterPro" id="IPR005225">
    <property type="entry name" value="Small_GTP-bd"/>
</dbReference>
<evidence type="ECO:0000256" key="2">
    <source>
        <dbReference type="ARBA" id="ARBA00022741"/>
    </source>
</evidence>
<dbReference type="GO" id="GO:0005737">
    <property type="term" value="C:cytoplasm"/>
    <property type="evidence" value="ECO:0007669"/>
    <property type="project" value="UniProtKB-SubCell"/>
</dbReference>
<dbReference type="PANTHER" id="PTHR43261:SF1">
    <property type="entry name" value="RIBOSOME-RELEASING FACTOR 2, MITOCHONDRIAL"/>
    <property type="match status" value="1"/>
</dbReference>
<feature type="coiled-coil region" evidence="9">
    <location>
        <begin position="225"/>
        <end position="259"/>
    </location>
</feature>
<keyword evidence="5 7" id="KW-0342">GTP-binding</keyword>
<evidence type="ECO:0000256" key="4">
    <source>
        <dbReference type="ARBA" id="ARBA00022917"/>
    </source>
</evidence>
<proteinExistence type="inferred from homology"/>
<keyword evidence="9" id="KW-0175">Coiled coil</keyword>
<dbReference type="SMART" id="SM00889">
    <property type="entry name" value="EFG_IV"/>
    <property type="match status" value="1"/>
</dbReference>
<dbReference type="Gene3D" id="3.30.70.870">
    <property type="entry name" value="Elongation Factor G (Translational Gtpase), domain 3"/>
    <property type="match status" value="1"/>
</dbReference>
<dbReference type="InterPro" id="IPR000795">
    <property type="entry name" value="T_Tr_GTP-bd_dom"/>
</dbReference>
<dbReference type="PROSITE" id="PS51722">
    <property type="entry name" value="G_TR_2"/>
    <property type="match status" value="1"/>
</dbReference>
<comment type="function">
    <text evidence="6 7">Catalyzes the GTP-dependent ribosomal translocation step during translation elongation. During this step, the ribosome changes from the pre-translocational (PRE) to the post-translocational (POST) state as the newly formed A-site-bound peptidyl-tRNA and P-site-bound deacylated tRNA move to the P and E sites, respectively. Catalyzes the coordinated movement of the two tRNA molecules, the mRNA and conformational changes in the ribosome.</text>
</comment>
<keyword evidence="3 7" id="KW-0251">Elongation factor</keyword>
<comment type="subcellular location">
    <subcellularLocation>
        <location evidence="7">Cytoplasm</location>
    </subcellularLocation>
</comment>
<dbReference type="InterPro" id="IPR027417">
    <property type="entry name" value="P-loop_NTPase"/>
</dbReference>
<evidence type="ECO:0000256" key="1">
    <source>
        <dbReference type="ARBA" id="ARBA00005870"/>
    </source>
</evidence>
<evidence type="ECO:0000256" key="8">
    <source>
        <dbReference type="NCBIfam" id="TIGR00484"/>
    </source>
</evidence>
<protein>
    <recommendedName>
        <fullName evidence="7 8">Elongation factor G</fullName>
        <shortName evidence="7">EF-G</shortName>
    </recommendedName>
</protein>
<dbReference type="FunFam" id="3.40.50.300:FF:000029">
    <property type="entry name" value="Elongation factor G"/>
    <property type="match status" value="1"/>
</dbReference>
<dbReference type="CDD" id="cd04088">
    <property type="entry name" value="EFG_mtEFG_II"/>
    <property type="match status" value="1"/>
</dbReference>
<evidence type="ECO:0000313" key="12">
    <source>
        <dbReference type="Proteomes" id="UP001200537"/>
    </source>
</evidence>
<dbReference type="InterPro" id="IPR035647">
    <property type="entry name" value="EFG_III/V"/>
</dbReference>
<dbReference type="RefSeq" id="WP_238127484.1">
    <property type="nucleotide sequence ID" value="NZ_JAKNHJ010000002.1"/>
</dbReference>
<feature type="binding site" evidence="7">
    <location>
        <begin position="83"/>
        <end position="87"/>
    </location>
    <ligand>
        <name>GTP</name>
        <dbReference type="ChEBI" id="CHEBI:37565"/>
    </ligand>
</feature>